<evidence type="ECO:0000313" key="1">
    <source>
        <dbReference type="EMBL" id="KRM71345.1"/>
    </source>
</evidence>
<gene>
    <name evidence="1" type="ORF">FC34_GL001825</name>
</gene>
<sequence>MKRRWKWLIGIVTVLLVLTASLGLWWHQRLRVYANFQVPQARVATVFIPGYGGNWTSFGPMMARYTRYGIATERYQVQVHEHSETFKTLGPASGTNPLINVLFDDAKNPPKEAKQLARLMQSLKKRHFSQVYLVGHSSGGNIIYDYLTKYRKSTDPKVLKFASLASDYPGETTMNRLPKDLHVLNLGGQVWNFDSDWAVNLTSLKHFTTQVKPYVASVKTVIIHGSPLDSYHIMLHQNPDVDRILAKFLFTTTEQKGWTNWYNNY</sequence>
<dbReference type="GO" id="GO:0016787">
    <property type="term" value="F:hydrolase activity"/>
    <property type="evidence" value="ECO:0007669"/>
    <property type="project" value="UniProtKB-KW"/>
</dbReference>
<dbReference type="InterPro" id="IPR029058">
    <property type="entry name" value="AB_hydrolase_fold"/>
</dbReference>
<dbReference type="AlphaFoldDB" id="A0A0R2AV91"/>
<evidence type="ECO:0000313" key="2">
    <source>
        <dbReference type="Proteomes" id="UP000051672"/>
    </source>
</evidence>
<organism evidence="1 2">
    <name type="scientific">Lacticaseibacillus brantae DSM 23927</name>
    <dbReference type="NCBI Taxonomy" id="1423727"/>
    <lineage>
        <taxon>Bacteria</taxon>
        <taxon>Bacillati</taxon>
        <taxon>Bacillota</taxon>
        <taxon>Bacilli</taxon>
        <taxon>Lactobacillales</taxon>
        <taxon>Lactobacillaceae</taxon>
        <taxon>Lacticaseibacillus</taxon>
    </lineage>
</organism>
<dbReference type="PATRIC" id="fig|1423727.3.peg.1850"/>
<accession>A0A0R2AV91</accession>
<proteinExistence type="predicted"/>
<dbReference type="Proteomes" id="UP000051672">
    <property type="component" value="Unassembled WGS sequence"/>
</dbReference>
<keyword evidence="2" id="KW-1185">Reference proteome</keyword>
<dbReference type="SUPFAM" id="SSF53474">
    <property type="entry name" value="alpha/beta-Hydrolases"/>
    <property type="match status" value="1"/>
</dbReference>
<dbReference type="RefSeq" id="WP_057895100.1">
    <property type="nucleotide sequence ID" value="NZ_AYZQ01000005.1"/>
</dbReference>
<dbReference type="Gene3D" id="3.40.50.1820">
    <property type="entry name" value="alpha/beta hydrolase"/>
    <property type="match status" value="1"/>
</dbReference>
<reference evidence="1 2" key="1">
    <citation type="journal article" date="2015" name="Genome Announc.">
        <title>Expanding the biotechnology potential of lactobacilli through comparative genomics of 213 strains and associated genera.</title>
        <authorList>
            <person name="Sun Z."/>
            <person name="Harris H.M."/>
            <person name="McCann A."/>
            <person name="Guo C."/>
            <person name="Argimon S."/>
            <person name="Zhang W."/>
            <person name="Yang X."/>
            <person name="Jeffery I.B."/>
            <person name="Cooney J.C."/>
            <person name="Kagawa T.F."/>
            <person name="Liu W."/>
            <person name="Song Y."/>
            <person name="Salvetti E."/>
            <person name="Wrobel A."/>
            <person name="Rasinkangas P."/>
            <person name="Parkhill J."/>
            <person name="Rea M.C."/>
            <person name="O'Sullivan O."/>
            <person name="Ritari J."/>
            <person name="Douillard F.P."/>
            <person name="Paul Ross R."/>
            <person name="Yang R."/>
            <person name="Briner A.E."/>
            <person name="Felis G.E."/>
            <person name="de Vos W.M."/>
            <person name="Barrangou R."/>
            <person name="Klaenhammer T.R."/>
            <person name="Caufield P.W."/>
            <person name="Cui Y."/>
            <person name="Zhang H."/>
            <person name="O'Toole P.W."/>
        </authorList>
    </citation>
    <scope>NUCLEOTIDE SEQUENCE [LARGE SCALE GENOMIC DNA]</scope>
    <source>
        <strain evidence="1 2">DSM 23927</strain>
    </source>
</reference>
<keyword evidence="1" id="KW-0378">Hydrolase</keyword>
<protein>
    <submittedName>
        <fullName evidence="1">Alpha beta hydrolase superfamily protein</fullName>
    </submittedName>
</protein>
<name>A0A0R2AV91_9LACO</name>
<dbReference type="EMBL" id="AYZQ01000005">
    <property type="protein sequence ID" value="KRM71345.1"/>
    <property type="molecule type" value="Genomic_DNA"/>
</dbReference>
<comment type="caution">
    <text evidence="1">The sequence shown here is derived from an EMBL/GenBank/DDBJ whole genome shotgun (WGS) entry which is preliminary data.</text>
</comment>
<dbReference type="Pfam" id="PF06028">
    <property type="entry name" value="DUF915"/>
    <property type="match status" value="1"/>
</dbReference>
<dbReference type="InterPro" id="IPR010315">
    <property type="entry name" value="DUF915_hydro-like"/>
</dbReference>
<dbReference type="OrthoDB" id="503948at2"/>
<dbReference type="STRING" id="1423727.FC34_GL001825"/>